<organism evidence="6 7">
    <name type="scientific">Striga hermonthica</name>
    <name type="common">Purple witchweed</name>
    <name type="synonym">Buchnera hermonthica</name>
    <dbReference type="NCBI Taxonomy" id="68872"/>
    <lineage>
        <taxon>Eukaryota</taxon>
        <taxon>Viridiplantae</taxon>
        <taxon>Streptophyta</taxon>
        <taxon>Embryophyta</taxon>
        <taxon>Tracheophyta</taxon>
        <taxon>Spermatophyta</taxon>
        <taxon>Magnoliopsida</taxon>
        <taxon>eudicotyledons</taxon>
        <taxon>Gunneridae</taxon>
        <taxon>Pentapetalae</taxon>
        <taxon>asterids</taxon>
        <taxon>lamiids</taxon>
        <taxon>Lamiales</taxon>
        <taxon>Orobanchaceae</taxon>
        <taxon>Buchnereae</taxon>
        <taxon>Striga</taxon>
    </lineage>
</organism>
<sequence length="244" mass="27204">MSLCFCFCWLLLPILLYPCWANSNSITLSLTTQSHDHHSENSSPLSLMAYASIQRARHLKRRTSTSTSTPLFPLSIGEYSTTLGFGTPPQRLGFIMDTGSSLVWFPCGDNYKCTSCNTNNIPTFDPKSSSSSRSVTCTSPQLKRFFPEFPLCTSCWKHPIPTPSCSKQHLNYSILYGLRNTTGTYLLESLTHPARKIVPDLLVGCSVSSDHMQRDGIAGQDMWDSDTPTTNCDDKSVTRLRVVR</sequence>
<feature type="domain" description="Peptidase A1" evidence="5">
    <location>
        <begin position="79"/>
        <end position="244"/>
    </location>
</feature>
<dbReference type="InterPro" id="IPR032861">
    <property type="entry name" value="TAXi_N"/>
</dbReference>
<dbReference type="InterPro" id="IPR021109">
    <property type="entry name" value="Peptidase_aspartic_dom_sf"/>
</dbReference>
<dbReference type="PANTHER" id="PTHR47967:SF36">
    <property type="entry name" value="PEPTIDASE A1 DOMAIN-CONTAINING PROTEIN"/>
    <property type="match status" value="1"/>
</dbReference>
<evidence type="ECO:0000256" key="1">
    <source>
        <dbReference type="ARBA" id="ARBA00007447"/>
    </source>
</evidence>
<feature type="chain" id="PRO_5040349046" evidence="4">
    <location>
        <begin position="22"/>
        <end position="244"/>
    </location>
</feature>
<comment type="similarity">
    <text evidence="1">Belongs to the peptidase A1 family.</text>
</comment>
<dbReference type="Gene3D" id="2.40.70.10">
    <property type="entry name" value="Acid Proteases"/>
    <property type="match status" value="1"/>
</dbReference>
<accession>A0A9N7RNH0</accession>
<dbReference type="GO" id="GO:0008233">
    <property type="term" value="F:peptidase activity"/>
    <property type="evidence" value="ECO:0007669"/>
    <property type="project" value="UniProtKB-KW"/>
</dbReference>
<keyword evidence="2 6" id="KW-0645">Protease</keyword>
<proteinExistence type="inferred from homology"/>
<name>A0A9N7RNH0_STRHE</name>
<keyword evidence="7" id="KW-1185">Reference proteome</keyword>
<dbReference type="InterPro" id="IPR033121">
    <property type="entry name" value="PEPTIDASE_A1"/>
</dbReference>
<comment type="caution">
    <text evidence="6">The sequence shown here is derived from an EMBL/GenBank/DDBJ whole genome shotgun (WGS) entry which is preliminary data.</text>
</comment>
<dbReference type="PROSITE" id="PS51767">
    <property type="entry name" value="PEPTIDASE_A1"/>
    <property type="match status" value="1"/>
</dbReference>
<keyword evidence="4" id="KW-0732">Signal</keyword>
<evidence type="ECO:0000259" key="5">
    <source>
        <dbReference type="PROSITE" id="PS51767"/>
    </source>
</evidence>
<keyword evidence="3" id="KW-0378">Hydrolase</keyword>
<evidence type="ECO:0000256" key="4">
    <source>
        <dbReference type="SAM" id="SignalP"/>
    </source>
</evidence>
<dbReference type="Pfam" id="PF14543">
    <property type="entry name" value="TAXi_N"/>
    <property type="match status" value="1"/>
</dbReference>
<dbReference type="GO" id="GO:0006508">
    <property type="term" value="P:proteolysis"/>
    <property type="evidence" value="ECO:0007669"/>
    <property type="project" value="UniProtKB-KW"/>
</dbReference>
<dbReference type="OrthoDB" id="2747330at2759"/>
<dbReference type="GO" id="GO:0005576">
    <property type="term" value="C:extracellular region"/>
    <property type="evidence" value="ECO:0007669"/>
    <property type="project" value="TreeGrafter"/>
</dbReference>
<dbReference type="SUPFAM" id="SSF50630">
    <property type="entry name" value="Acid proteases"/>
    <property type="match status" value="1"/>
</dbReference>
<dbReference type="PANTHER" id="PTHR47967">
    <property type="entry name" value="OS07G0603500 PROTEIN-RELATED"/>
    <property type="match status" value="1"/>
</dbReference>
<dbReference type="EMBL" id="CACSLK010030614">
    <property type="protein sequence ID" value="CAA0837797.1"/>
    <property type="molecule type" value="Genomic_DNA"/>
</dbReference>
<dbReference type="AlphaFoldDB" id="A0A9N7RNH0"/>
<gene>
    <name evidence="6" type="ORF">SHERM_00192</name>
</gene>
<evidence type="ECO:0000256" key="2">
    <source>
        <dbReference type="ARBA" id="ARBA00022670"/>
    </source>
</evidence>
<evidence type="ECO:0000256" key="3">
    <source>
        <dbReference type="ARBA" id="ARBA00022801"/>
    </source>
</evidence>
<dbReference type="Proteomes" id="UP001153555">
    <property type="component" value="Unassembled WGS sequence"/>
</dbReference>
<evidence type="ECO:0000313" key="6">
    <source>
        <dbReference type="EMBL" id="CAA0837797.1"/>
    </source>
</evidence>
<evidence type="ECO:0000313" key="7">
    <source>
        <dbReference type="Proteomes" id="UP001153555"/>
    </source>
</evidence>
<reference evidence="6" key="1">
    <citation type="submission" date="2019-12" db="EMBL/GenBank/DDBJ databases">
        <authorList>
            <person name="Scholes J."/>
        </authorList>
    </citation>
    <scope>NUCLEOTIDE SEQUENCE</scope>
</reference>
<dbReference type="InterPro" id="IPR051708">
    <property type="entry name" value="Plant_Aspart_Prot_A1"/>
</dbReference>
<feature type="signal peptide" evidence="4">
    <location>
        <begin position="1"/>
        <end position="21"/>
    </location>
</feature>
<protein>
    <submittedName>
        <fullName evidence="6">Eukaryotic aspartyl protease family protein</fullName>
    </submittedName>
</protein>